<reference evidence="1 2" key="1">
    <citation type="submission" date="2024-02" db="EMBL/GenBank/DDBJ databases">
        <title>Deinococcus xinjiangensis NBRC 107630.</title>
        <authorList>
            <person name="Ichikawa N."/>
            <person name="Katano-Makiyama Y."/>
            <person name="Hidaka K."/>
        </authorList>
    </citation>
    <scope>NUCLEOTIDE SEQUENCE [LARGE SCALE GENOMIC DNA]</scope>
    <source>
        <strain evidence="1 2">NBRC 107630</strain>
    </source>
</reference>
<proteinExistence type="predicted"/>
<dbReference type="EMBL" id="BAABRN010000012">
    <property type="protein sequence ID" value="GAA5501664.1"/>
    <property type="molecule type" value="Genomic_DNA"/>
</dbReference>
<keyword evidence="2" id="KW-1185">Reference proteome</keyword>
<protein>
    <submittedName>
        <fullName evidence="1">Uncharacterized protein</fullName>
    </submittedName>
</protein>
<comment type="caution">
    <text evidence="1">The sequence shown here is derived from an EMBL/GenBank/DDBJ whole genome shotgun (WGS) entry which is preliminary data.</text>
</comment>
<name>A0ABP9V8T2_9DEIO</name>
<gene>
    <name evidence="1" type="ORF">Dxin01_01401</name>
</gene>
<evidence type="ECO:0000313" key="1">
    <source>
        <dbReference type="EMBL" id="GAA5501664.1"/>
    </source>
</evidence>
<evidence type="ECO:0000313" key="2">
    <source>
        <dbReference type="Proteomes" id="UP001458946"/>
    </source>
</evidence>
<sequence length="65" mass="6814">MAWQTVVLGLLFLVIALVSDSTYALLAGSLGQRLGQNTAFLKRQKYVTGSIYVALGLGAAAVGKE</sequence>
<organism evidence="1 2">
    <name type="scientific">Deinococcus xinjiangensis</name>
    <dbReference type="NCBI Taxonomy" id="457454"/>
    <lineage>
        <taxon>Bacteria</taxon>
        <taxon>Thermotogati</taxon>
        <taxon>Deinococcota</taxon>
        <taxon>Deinococci</taxon>
        <taxon>Deinococcales</taxon>
        <taxon>Deinococcaceae</taxon>
        <taxon>Deinococcus</taxon>
    </lineage>
</organism>
<dbReference type="Proteomes" id="UP001458946">
    <property type="component" value="Unassembled WGS sequence"/>
</dbReference>
<accession>A0ABP9V8T2</accession>